<feature type="compositionally biased region" description="Pro residues" evidence="1">
    <location>
        <begin position="300"/>
        <end position="311"/>
    </location>
</feature>
<feature type="compositionally biased region" description="Low complexity" evidence="1">
    <location>
        <begin position="312"/>
        <end position="379"/>
    </location>
</feature>
<reference evidence="2 3" key="1">
    <citation type="submission" date="2015-03" db="EMBL/GenBank/DDBJ databases">
        <title>Genomics and transcriptomics of the oil-accumulating basidiomycete yeast T. oleaginosus allow insights into substrate utilization and the diverse evolutionary trajectories of mating systems in fungi.</title>
        <authorList>
            <consortium name="DOE Joint Genome Institute"/>
            <person name="Kourist R."/>
            <person name="Kracht O."/>
            <person name="Bracharz F."/>
            <person name="Lipzen A."/>
            <person name="Nolan M."/>
            <person name="Ohm R."/>
            <person name="Grigoriev I."/>
            <person name="Sun S."/>
            <person name="Heitman J."/>
            <person name="Bruck T."/>
            <person name="Nowrousian M."/>
        </authorList>
    </citation>
    <scope>NUCLEOTIDE SEQUENCE [LARGE SCALE GENOMIC DNA]</scope>
    <source>
        <strain evidence="2 3">IBC0246</strain>
    </source>
</reference>
<dbReference type="AlphaFoldDB" id="A0A0J1B0Z5"/>
<organism evidence="2 3">
    <name type="scientific">Cutaneotrichosporon oleaginosum</name>
    <dbReference type="NCBI Taxonomy" id="879819"/>
    <lineage>
        <taxon>Eukaryota</taxon>
        <taxon>Fungi</taxon>
        <taxon>Dikarya</taxon>
        <taxon>Basidiomycota</taxon>
        <taxon>Agaricomycotina</taxon>
        <taxon>Tremellomycetes</taxon>
        <taxon>Trichosporonales</taxon>
        <taxon>Trichosporonaceae</taxon>
        <taxon>Cutaneotrichosporon</taxon>
    </lineage>
</organism>
<feature type="compositionally biased region" description="Low complexity" evidence="1">
    <location>
        <begin position="28"/>
        <end position="40"/>
    </location>
</feature>
<protein>
    <submittedName>
        <fullName evidence="2">Uncharacterized protein</fullName>
    </submittedName>
</protein>
<feature type="region of interest" description="Disordered" evidence="1">
    <location>
        <begin position="280"/>
        <end position="388"/>
    </location>
</feature>
<dbReference type="Proteomes" id="UP000053611">
    <property type="component" value="Unassembled WGS sequence"/>
</dbReference>
<accession>A0A0J1B0Z5</accession>
<name>A0A0J1B0Z5_9TREE</name>
<feature type="compositionally biased region" description="Basic residues" evidence="1">
    <location>
        <begin position="1"/>
        <end position="10"/>
    </location>
</feature>
<dbReference type="STRING" id="879819.A0A0J1B0Z5"/>
<evidence type="ECO:0000313" key="3">
    <source>
        <dbReference type="Proteomes" id="UP000053611"/>
    </source>
</evidence>
<dbReference type="EMBL" id="KQ087220">
    <property type="protein sequence ID" value="KLT41274.1"/>
    <property type="molecule type" value="Genomic_DNA"/>
</dbReference>
<feature type="compositionally biased region" description="Low complexity" evidence="1">
    <location>
        <begin position="62"/>
        <end position="77"/>
    </location>
</feature>
<proteinExistence type="predicted"/>
<keyword evidence="3" id="KW-1185">Reference proteome</keyword>
<feature type="compositionally biased region" description="Polar residues" evidence="1">
    <location>
        <begin position="103"/>
        <end position="119"/>
    </location>
</feature>
<feature type="compositionally biased region" description="Low complexity" evidence="1">
    <location>
        <begin position="282"/>
        <end position="299"/>
    </location>
</feature>
<dbReference type="RefSeq" id="XP_018277765.1">
    <property type="nucleotide sequence ID" value="XM_018419416.1"/>
</dbReference>
<gene>
    <name evidence="2" type="ORF">CC85DRAFT_124741</name>
</gene>
<evidence type="ECO:0000313" key="2">
    <source>
        <dbReference type="EMBL" id="KLT41274.1"/>
    </source>
</evidence>
<evidence type="ECO:0000256" key="1">
    <source>
        <dbReference type="SAM" id="MobiDB-lite"/>
    </source>
</evidence>
<dbReference type="GeneID" id="28980019"/>
<sequence length="485" mass="49236">MPKAMGKRKQPISSTNQGAATKRLREASPPSTVQPTSSVQLASRTTRNRSAVARAQAKVARPSATSSNKPPSTSNPALTSTGKTKVKEAPVATAAHSKVTKASVATQARSKNAPASTPAASKICKPSTARDPAPSIPHIADKAAQAAHILASLSAPATAVSTAGEIVHASRTLAHLGAPIATTDEALHAAHILAGLGAPTATPTCAPPAAPAAADKNLAAKNPATLSSTVLDLHGHIQGEEYPIHRAKKADTIRIKGATVCGAAGLMAYIQPRRAIIRRESLSASSSSSPPSAPSSSLPPSAPPSSSPPSAPSSSRPSASSSELSSAPSSAVSPPPSSVLSSASSSRPSASSSALSSAPSSAVSPPPSSVLSSASSSAPPSTPPYLQVPDSTTRLVIHCDMGSLFIPSRAQELVVVLHGELELTPLTDYLLSLRHCNNVVLVVEDSAVMLATSAAHAWLRVRTHSQHCRVLGDEAYKVENFDGSI</sequence>
<feature type="region of interest" description="Disordered" evidence="1">
    <location>
        <begin position="1"/>
        <end position="136"/>
    </location>
</feature>